<dbReference type="Pfam" id="PF23588">
    <property type="entry name" value="HTH_CHD1_Hrp3"/>
    <property type="match status" value="1"/>
</dbReference>
<evidence type="ECO:0000256" key="7">
    <source>
        <dbReference type="ARBA" id="ARBA00023242"/>
    </source>
</evidence>
<feature type="compositionally biased region" description="Basic and acidic residues" evidence="8">
    <location>
        <begin position="1139"/>
        <end position="1159"/>
    </location>
</feature>
<feature type="compositionally biased region" description="Low complexity" evidence="8">
    <location>
        <begin position="1940"/>
        <end position="1956"/>
    </location>
</feature>
<evidence type="ECO:0000256" key="8">
    <source>
        <dbReference type="SAM" id="MobiDB-lite"/>
    </source>
</evidence>
<dbReference type="EMBL" id="KQ965731">
    <property type="protein sequence ID" value="KXS22506.1"/>
    <property type="molecule type" value="Genomic_DNA"/>
</dbReference>
<dbReference type="InterPro" id="IPR014001">
    <property type="entry name" value="Helicase_ATP-bd"/>
</dbReference>
<protein>
    <submittedName>
        <fullName evidence="12">Uncharacterized protein</fullName>
    </submittedName>
</protein>
<evidence type="ECO:0000259" key="9">
    <source>
        <dbReference type="PROSITE" id="PS50013"/>
    </source>
</evidence>
<feature type="region of interest" description="Disordered" evidence="8">
    <location>
        <begin position="1483"/>
        <end position="1509"/>
    </location>
</feature>
<dbReference type="GO" id="GO:0042393">
    <property type="term" value="F:histone binding"/>
    <property type="evidence" value="ECO:0007669"/>
    <property type="project" value="TreeGrafter"/>
</dbReference>
<dbReference type="Pfam" id="PF23078">
    <property type="entry name" value="HTH_CHD6-9"/>
    <property type="match status" value="1"/>
</dbReference>
<feature type="compositionally biased region" description="Acidic residues" evidence="8">
    <location>
        <begin position="223"/>
        <end position="240"/>
    </location>
</feature>
<dbReference type="InterPro" id="IPR027417">
    <property type="entry name" value="P-loop_NTPase"/>
</dbReference>
<keyword evidence="2" id="KW-0677">Repeat</keyword>
<dbReference type="InterPro" id="IPR049730">
    <property type="entry name" value="SNF2/RAD54-like_C"/>
</dbReference>
<dbReference type="Pfam" id="PF00271">
    <property type="entry name" value="Helicase_C"/>
    <property type="match status" value="1"/>
</dbReference>
<dbReference type="Gene3D" id="2.40.50.40">
    <property type="match status" value="2"/>
</dbReference>
<feature type="compositionally biased region" description="Polar residues" evidence="8">
    <location>
        <begin position="1917"/>
        <end position="1929"/>
    </location>
</feature>
<dbReference type="Pfam" id="PF00385">
    <property type="entry name" value="Chromo"/>
    <property type="match status" value="1"/>
</dbReference>
<dbReference type="InterPro" id="IPR016197">
    <property type="entry name" value="Chromo-like_dom_sf"/>
</dbReference>
<feature type="compositionally biased region" description="Low complexity" evidence="8">
    <location>
        <begin position="1894"/>
        <end position="1908"/>
    </location>
</feature>
<dbReference type="OrthoDB" id="5857104at2759"/>
<dbReference type="SMART" id="SM00490">
    <property type="entry name" value="HELICc"/>
    <property type="match status" value="1"/>
</dbReference>
<dbReference type="GO" id="GO:0005634">
    <property type="term" value="C:nucleus"/>
    <property type="evidence" value="ECO:0007669"/>
    <property type="project" value="UniProtKB-SubCell"/>
</dbReference>
<dbReference type="PROSITE" id="PS51192">
    <property type="entry name" value="HELICASE_ATP_BIND_1"/>
    <property type="match status" value="1"/>
</dbReference>
<dbReference type="SUPFAM" id="SSF52540">
    <property type="entry name" value="P-loop containing nucleoside triphosphate hydrolases"/>
    <property type="match status" value="2"/>
</dbReference>
<gene>
    <name evidence="12" type="ORF">M427DRAFT_130174</name>
</gene>
<evidence type="ECO:0000256" key="4">
    <source>
        <dbReference type="ARBA" id="ARBA00022801"/>
    </source>
</evidence>
<feature type="region of interest" description="Disordered" evidence="8">
    <location>
        <begin position="1855"/>
        <end position="1996"/>
    </location>
</feature>
<feature type="region of interest" description="Disordered" evidence="8">
    <location>
        <begin position="64"/>
        <end position="100"/>
    </location>
</feature>
<feature type="compositionally biased region" description="Polar residues" evidence="8">
    <location>
        <begin position="1979"/>
        <end position="1996"/>
    </location>
</feature>
<feature type="region of interest" description="Disordered" evidence="8">
    <location>
        <begin position="1394"/>
        <end position="1427"/>
    </location>
</feature>
<dbReference type="InterPro" id="IPR000953">
    <property type="entry name" value="Chromo/chromo_shadow_dom"/>
</dbReference>
<dbReference type="FunFam" id="3.40.50.300:FF:000015">
    <property type="entry name" value="chromodomain-helicase-DNA-binding protein 9 isoform X1"/>
    <property type="match status" value="1"/>
</dbReference>
<sequence length="2152" mass="239539">MSSQPTIGNQYPAYSSAGQISQNQTQLPPNSVAAFQASNIAHVLQRTAAQLNGSRPPNIPSSIPPNAMLTPGAGRPNIGPNHMSHHQGLPAPPGYMWNMPGRPGQQGAYYSSQMNAQRSGGHLPNSSMALPAGVSLANVQGLSGFTGVPPGMTQSNSALANNGMRGVGPMMFPPGYGLPMGMPKMVNPGAGRGIPQTLPPGRRQGGAGSRRGAGKKKKKKDSDDEDEELDVTSSSDDFDGDAAGASGDGGSSDDEYHAPQPKAAPATARQMALASMGSDGSGGISLSLISGGAPGRTSTPASVSSSRGGAKRGRKPGSKKKRDDDEEDDFEEDDDDGDDDDKERRPRGYSGGPSLVKQKLPSQIIYHERVNIPFGVRDSQNIEKILAWRYVSLDAHRTHADTESGESDTCPPGNQMLVKYRFSAYLHCKWLPVEEVERSNLGKGRVKKFMETHYDGWMAWNNEEPYNPNFRIPDRLIDEAMGDNGIIYYLVKWSSQEHSDSTWESAELLEEICPELVDLYQKRKFPDSAKHQNYANRLRRPPPGTFQKMEESPEFLDGNKLRPYQLEGVNWLLHCWVNRQSSILADEMGLGKTIQSIGFLHQLYTRFGVKGPFLVIAPLSTLPNWEREFNTWTDLNVVVFRGRETTRHLIVGTEFYYVTAQGSFHTNIYKFDVILTTYEMATIAAPQLQKIDFAVAVIDEAHRLKSAKSKTGETLKGYKMEHRVLLTGTPLQNNMEELWAILNFLEPAQFKNEQAFIHQYGALKTAEDVMRVQELLKPLMLRRMKDDVEASIPIKEETIIEVTLTPIQKKYYRAILERNFSFLKKGTQRKNIPNLQNAMMELRKCCIHPFLLKGAEETIFAETRADSPLKQLQSMIDSSGKLVLVDKLLRKLRTGGHKVLIFSQMTRCLDILADYLHGVGWNHERIDGTIRGDVRQAAIDRFQRQSDTFVFLLCTRAGGVGINLTAADTVIIYDSDWNPLNDLQAQARVHRIGQTKPVQIYRLVTSNTYEKEMFDRAGLKLGLERAVLQKMDQGGGVAAGAEGPPEMTAQEIETLLKKGAYGAIMDDEDSQNFVEEDIDQILEKRATVVKHSFAGEKGSVFSKATFATKNAEEDISLDDPSFWEKIAQRGKLQTENETEEWKKNLVDGPRNRQPQDRPANEPIAPLSPQQLSDDDDDAWTQPKRKQGGVHQPSAWSQTKKVLLERLIMVWGLSNFHRWLKPLKDRSLNDIKACARECVRFVLSCELKPPVDQDIIDDVYAYLELDETKPMDERGRVLPEPQPGEPYHRATKQQIMEFRSFIIDSPEDYKDHLRKKARNLLLRVQMIYFLRQKIAPYKSMPMPELKAAPPVPWWTSDDDRDMLIGIVKHGYQKWDEIRTDPELRFAHRKYIFKKGSGSSKTEDDEDDDMGAPAEEDNEEGSGAPTIKMDASVAKTEATTKTETLTSEGFEGADDQTFVWPDPSDFGLRVRKVVNSFQRQFSLEAKERAKEETKAPKKPRRSEPRAKKGVNDLTKSERLAFQRTLVAYGVPIRHDARGLVVLVNGKEVPDWESFKIVANLTEKSDEAVQTYYEEVLRKCNDVLERMQASAEGDDEEKPGSKSDRDIDAFTVDKASRILNRIRLFDRLRREVLRHADLEEILRNVKRHARSGLPMWWEVGTHDTAYLRAVARYGVLRVDLITTDPDLPFLQVLESQRRDTNRKLKERNGPDELEMEVSIEKNPVRETEWMREMVAFRRIEALVQSVWEHDHPPVGSAVARISSNRQDGNRKRKAQKRDSPIPDDGDLDMDDDARKERRREIERDRKRQKRAAEREKERKEAREAAQGLVREAGEMLRRAKQGETVGGVVGLAGILGSAGSKHESPSSGAFASEGTDGGDESDSSLTSLSDIEAAIAPKSTTPSHRSSSSTPGQVWGGADNSVSTPPVLQPNTKIRIKFGGASGTKSLTPPSLTPLSGLPIPQSVPFSDPSASGALLPPNRNPPSTVHPQVPQNFRPSSISYPPKAAPLYHASLPPQADVHRFSRDPLSLSNQVLVPGPSSSLGTTSYSGVKSEMAYGNTGELPSPVQMTHESQHRGFVGVEPSVMGGFHTTSGSEKFQTTPAMLSVPSRSPVSVFAPLPPTISNDGSVRAIVSPTLPSTSVAEFQPTFITIDEHG</sequence>
<dbReference type="GO" id="GO:0010468">
    <property type="term" value="P:regulation of gene expression"/>
    <property type="evidence" value="ECO:0007669"/>
    <property type="project" value="TreeGrafter"/>
</dbReference>
<dbReference type="InterPro" id="IPR038718">
    <property type="entry name" value="SNF2-like_sf"/>
</dbReference>
<dbReference type="GO" id="GO:0005524">
    <property type="term" value="F:ATP binding"/>
    <property type="evidence" value="ECO:0007669"/>
    <property type="project" value="UniProtKB-KW"/>
</dbReference>
<dbReference type="InterPro" id="IPR001650">
    <property type="entry name" value="Helicase_C-like"/>
</dbReference>
<evidence type="ECO:0000259" key="11">
    <source>
        <dbReference type="PROSITE" id="PS51194"/>
    </source>
</evidence>
<feature type="compositionally biased region" description="Basic and acidic residues" evidence="8">
    <location>
        <begin position="1789"/>
        <end position="1820"/>
    </location>
</feature>
<keyword evidence="4" id="KW-0378">Hydrolase</keyword>
<evidence type="ECO:0000256" key="3">
    <source>
        <dbReference type="ARBA" id="ARBA00022741"/>
    </source>
</evidence>
<dbReference type="CDD" id="cd18793">
    <property type="entry name" value="SF2_C_SNF"/>
    <property type="match status" value="1"/>
</dbReference>
<feature type="region of interest" description="Disordered" evidence="8">
    <location>
        <begin position="1750"/>
        <end position="1823"/>
    </location>
</feature>
<evidence type="ECO:0000313" key="12">
    <source>
        <dbReference type="EMBL" id="KXS22506.1"/>
    </source>
</evidence>
<dbReference type="InterPro" id="IPR000330">
    <property type="entry name" value="SNF2_N"/>
</dbReference>
<dbReference type="CDD" id="cd17995">
    <property type="entry name" value="DEXHc_CHD6_7_8_9"/>
    <property type="match status" value="1"/>
</dbReference>
<organism evidence="12 13">
    <name type="scientific">Gonapodya prolifera (strain JEL478)</name>
    <name type="common">Monoblepharis prolifera</name>
    <dbReference type="NCBI Taxonomy" id="1344416"/>
    <lineage>
        <taxon>Eukaryota</taxon>
        <taxon>Fungi</taxon>
        <taxon>Fungi incertae sedis</taxon>
        <taxon>Chytridiomycota</taxon>
        <taxon>Chytridiomycota incertae sedis</taxon>
        <taxon>Monoblepharidomycetes</taxon>
        <taxon>Monoblepharidales</taxon>
        <taxon>Gonapodyaceae</taxon>
        <taxon>Gonapodya</taxon>
    </lineage>
</organism>
<dbReference type="Gene3D" id="3.40.50.10810">
    <property type="entry name" value="Tandem AAA-ATPase domain"/>
    <property type="match status" value="1"/>
</dbReference>
<feature type="region of interest" description="Disordered" evidence="8">
    <location>
        <begin position="1129"/>
        <end position="1194"/>
    </location>
</feature>
<dbReference type="Gene3D" id="1.10.10.60">
    <property type="entry name" value="Homeodomain-like"/>
    <property type="match status" value="2"/>
</dbReference>
<evidence type="ECO:0000256" key="1">
    <source>
        <dbReference type="ARBA" id="ARBA00004123"/>
    </source>
</evidence>
<dbReference type="GO" id="GO:0003682">
    <property type="term" value="F:chromatin binding"/>
    <property type="evidence" value="ECO:0007669"/>
    <property type="project" value="TreeGrafter"/>
</dbReference>
<dbReference type="InterPro" id="IPR023780">
    <property type="entry name" value="Chromo_domain"/>
</dbReference>
<feature type="compositionally biased region" description="Acidic residues" evidence="8">
    <location>
        <begin position="1401"/>
        <end position="1418"/>
    </location>
</feature>
<dbReference type="STRING" id="1344416.A0A139B0I3"/>
<feature type="domain" description="Helicase ATP-binding" evidence="10">
    <location>
        <begin position="573"/>
        <end position="748"/>
    </location>
</feature>
<comment type="subcellular location">
    <subcellularLocation>
        <location evidence="1">Nucleus</location>
    </subcellularLocation>
</comment>
<dbReference type="SMART" id="SM00487">
    <property type="entry name" value="DEXDc"/>
    <property type="match status" value="1"/>
</dbReference>
<dbReference type="PROSITE" id="PS50013">
    <property type="entry name" value="CHROMO_2"/>
    <property type="match status" value="1"/>
</dbReference>
<evidence type="ECO:0000313" key="13">
    <source>
        <dbReference type="Proteomes" id="UP000070544"/>
    </source>
</evidence>
<dbReference type="InterPro" id="IPR056342">
    <property type="entry name" value="HTH_CHD6-9"/>
</dbReference>
<keyword evidence="7" id="KW-0539">Nucleus</keyword>
<dbReference type="GO" id="GO:0140658">
    <property type="term" value="F:ATP-dependent chromatin remodeler activity"/>
    <property type="evidence" value="ECO:0007669"/>
    <property type="project" value="TreeGrafter"/>
</dbReference>
<dbReference type="InterPro" id="IPR056302">
    <property type="entry name" value="CHD1-2/Hrp3_HTH"/>
</dbReference>
<dbReference type="Proteomes" id="UP000070544">
    <property type="component" value="Unassembled WGS sequence"/>
</dbReference>
<keyword evidence="5" id="KW-0067">ATP-binding</keyword>
<dbReference type="PANTHER" id="PTHR45623:SF11">
    <property type="entry name" value="KISMET, ISOFORM C"/>
    <property type="match status" value="1"/>
</dbReference>
<name>A0A139B0I3_GONPJ</name>
<dbReference type="Pfam" id="PF00176">
    <property type="entry name" value="SNF2-rel_dom"/>
    <property type="match status" value="1"/>
</dbReference>
<evidence type="ECO:0000256" key="6">
    <source>
        <dbReference type="ARBA" id="ARBA00023125"/>
    </source>
</evidence>
<keyword evidence="13" id="KW-1185">Reference proteome</keyword>
<evidence type="ECO:0000256" key="5">
    <source>
        <dbReference type="ARBA" id="ARBA00022840"/>
    </source>
</evidence>
<reference evidence="12 13" key="1">
    <citation type="journal article" date="2015" name="Genome Biol. Evol.">
        <title>Phylogenomic analyses indicate that early fungi evolved digesting cell walls of algal ancestors of land plants.</title>
        <authorList>
            <person name="Chang Y."/>
            <person name="Wang S."/>
            <person name="Sekimoto S."/>
            <person name="Aerts A.L."/>
            <person name="Choi C."/>
            <person name="Clum A."/>
            <person name="LaButti K.M."/>
            <person name="Lindquist E.A."/>
            <person name="Yee Ngan C."/>
            <person name="Ohm R.A."/>
            <person name="Salamov A.A."/>
            <person name="Grigoriev I.V."/>
            <person name="Spatafora J.W."/>
            <person name="Berbee M.L."/>
        </authorList>
    </citation>
    <scope>NUCLEOTIDE SEQUENCE [LARGE SCALE GENOMIC DNA]</scope>
    <source>
        <strain evidence="12 13">JEL478</strain>
    </source>
</reference>
<keyword evidence="6" id="KW-0238">DNA-binding</keyword>
<dbReference type="GO" id="GO:0016887">
    <property type="term" value="F:ATP hydrolysis activity"/>
    <property type="evidence" value="ECO:0007669"/>
    <property type="project" value="TreeGrafter"/>
</dbReference>
<feature type="domain" description="Chromo" evidence="9">
    <location>
        <begin position="471"/>
        <end position="532"/>
    </location>
</feature>
<dbReference type="SUPFAM" id="SSF54160">
    <property type="entry name" value="Chromo domain-like"/>
    <property type="match status" value="2"/>
</dbReference>
<feature type="compositionally biased region" description="Basic residues" evidence="8">
    <location>
        <begin position="309"/>
        <end position="320"/>
    </location>
</feature>
<evidence type="ECO:0000256" key="2">
    <source>
        <dbReference type="ARBA" id="ARBA00022737"/>
    </source>
</evidence>
<accession>A0A139B0I3</accession>
<keyword evidence="3" id="KW-0547">Nucleotide-binding</keyword>
<feature type="domain" description="Helicase C-terminal" evidence="11">
    <location>
        <begin position="884"/>
        <end position="1034"/>
    </location>
</feature>
<dbReference type="CDD" id="cd18659">
    <property type="entry name" value="CD2_tandem"/>
    <property type="match status" value="1"/>
</dbReference>
<feature type="region of interest" description="Disordered" evidence="8">
    <location>
        <begin position="183"/>
        <end position="358"/>
    </location>
</feature>
<dbReference type="PANTHER" id="PTHR45623">
    <property type="entry name" value="CHROMODOMAIN-HELICASE-DNA-BINDING PROTEIN 3-RELATED-RELATED"/>
    <property type="match status" value="1"/>
</dbReference>
<dbReference type="SMART" id="SM00298">
    <property type="entry name" value="CHROMO"/>
    <property type="match status" value="1"/>
</dbReference>
<dbReference type="GO" id="GO:0000785">
    <property type="term" value="C:chromatin"/>
    <property type="evidence" value="ECO:0007669"/>
    <property type="project" value="TreeGrafter"/>
</dbReference>
<proteinExistence type="predicted"/>
<feature type="compositionally biased region" description="Acidic residues" evidence="8">
    <location>
        <begin position="324"/>
        <end position="341"/>
    </location>
</feature>
<evidence type="ECO:0000259" key="10">
    <source>
        <dbReference type="PROSITE" id="PS51192"/>
    </source>
</evidence>
<feature type="compositionally biased region" description="Acidic residues" evidence="8">
    <location>
        <begin position="1778"/>
        <end position="1788"/>
    </location>
</feature>
<dbReference type="PROSITE" id="PS51194">
    <property type="entry name" value="HELICASE_CTER"/>
    <property type="match status" value="1"/>
</dbReference>
<dbReference type="GO" id="GO:0003677">
    <property type="term" value="F:DNA binding"/>
    <property type="evidence" value="ECO:0007669"/>
    <property type="project" value="UniProtKB-KW"/>
</dbReference>
<dbReference type="Gene3D" id="3.40.50.300">
    <property type="entry name" value="P-loop containing nucleotide triphosphate hydrolases"/>
    <property type="match status" value="1"/>
</dbReference>